<organism evidence="2 3">
    <name type="scientific">Paenibacillus apiarius</name>
    <dbReference type="NCBI Taxonomy" id="46240"/>
    <lineage>
        <taxon>Bacteria</taxon>
        <taxon>Bacillati</taxon>
        <taxon>Bacillota</taxon>
        <taxon>Bacilli</taxon>
        <taxon>Bacillales</taxon>
        <taxon>Paenibacillaceae</taxon>
        <taxon>Paenibacillus</taxon>
    </lineage>
</organism>
<name>A0ABT4DUY5_9BACL</name>
<feature type="transmembrane region" description="Helical" evidence="1">
    <location>
        <begin position="99"/>
        <end position="117"/>
    </location>
</feature>
<feature type="transmembrane region" description="Helical" evidence="1">
    <location>
        <begin position="193"/>
        <end position="214"/>
    </location>
</feature>
<evidence type="ECO:0000313" key="2">
    <source>
        <dbReference type="EMBL" id="MCY9521149.1"/>
    </source>
</evidence>
<dbReference type="RefSeq" id="WP_087435823.1">
    <property type="nucleotide sequence ID" value="NZ_JAMDLV010000044.1"/>
</dbReference>
<dbReference type="Proteomes" id="UP001207626">
    <property type="component" value="Unassembled WGS sequence"/>
</dbReference>
<keyword evidence="3" id="KW-1185">Reference proteome</keyword>
<evidence type="ECO:0000256" key="1">
    <source>
        <dbReference type="SAM" id="Phobius"/>
    </source>
</evidence>
<gene>
    <name evidence="2" type="ORF">M5X09_15975</name>
</gene>
<comment type="caution">
    <text evidence="2">The sequence shown here is derived from an EMBL/GenBank/DDBJ whole genome shotgun (WGS) entry which is preliminary data.</text>
</comment>
<proteinExistence type="predicted"/>
<feature type="transmembrane region" description="Helical" evidence="1">
    <location>
        <begin position="220"/>
        <end position="238"/>
    </location>
</feature>
<dbReference type="EMBL" id="JAMDLW010000020">
    <property type="protein sequence ID" value="MCY9521149.1"/>
    <property type="molecule type" value="Genomic_DNA"/>
</dbReference>
<feature type="transmembrane region" description="Helical" evidence="1">
    <location>
        <begin position="70"/>
        <end position="93"/>
    </location>
</feature>
<feature type="transmembrane region" description="Helical" evidence="1">
    <location>
        <begin position="12"/>
        <end position="32"/>
    </location>
</feature>
<evidence type="ECO:0000313" key="3">
    <source>
        <dbReference type="Proteomes" id="UP001207626"/>
    </source>
</evidence>
<accession>A0ABT4DUY5</accession>
<keyword evidence="1" id="KW-0472">Membrane</keyword>
<keyword evidence="1" id="KW-1133">Transmembrane helix</keyword>
<sequence length="346" mass="38293">MVRIHRFSVPWPVLVMMLVAAADVSMLLTFSSATVPDLLSFGVALDFMIILPLLYFWFRVRRADSLKRAAFVRSLAAGLAGYAAMSLFVPPVGTELQRILNALALGCGISMAAYVIYQTVRVQRAYRILSADGGAPLDALRSSFADTVSSQKTGALLAHEASVYYHTLFSWRKKSYVPERAAAFGSLEQSSMLVIVIGTIHVLVLEGIGLHFLIHQWSAIAAWMLTLSNVYFIVVLIADYRLTKLNPVLVTGQSVRIRHAHDIWADVEREDISSAWMTKEPLPKELVPVTAAPAFGTPNVILQFHRPVTVTGRFGMKRNVKQIALCLDKPHDFVAEVMGDREPGRL</sequence>
<protein>
    <submittedName>
        <fullName evidence="2">Uncharacterized protein</fullName>
    </submittedName>
</protein>
<reference evidence="2 3" key="1">
    <citation type="submission" date="2022-05" db="EMBL/GenBank/DDBJ databases">
        <title>Genome Sequencing of Bee-Associated Microbes.</title>
        <authorList>
            <person name="Dunlap C."/>
        </authorList>
    </citation>
    <scope>NUCLEOTIDE SEQUENCE [LARGE SCALE GENOMIC DNA]</scope>
    <source>
        <strain evidence="2 3">NRRL NRS-1438</strain>
    </source>
</reference>
<feature type="transmembrane region" description="Helical" evidence="1">
    <location>
        <begin position="38"/>
        <end position="58"/>
    </location>
</feature>
<keyword evidence="1" id="KW-0812">Transmembrane</keyword>